<dbReference type="AlphaFoldDB" id="A0A8H2XJ66"/>
<organism evidence="3 4">
    <name type="scientific">Rhizoctonia solani</name>
    <dbReference type="NCBI Taxonomy" id="456999"/>
    <lineage>
        <taxon>Eukaryota</taxon>
        <taxon>Fungi</taxon>
        <taxon>Dikarya</taxon>
        <taxon>Basidiomycota</taxon>
        <taxon>Agaricomycotina</taxon>
        <taxon>Agaricomycetes</taxon>
        <taxon>Cantharellales</taxon>
        <taxon>Ceratobasidiaceae</taxon>
        <taxon>Rhizoctonia</taxon>
    </lineage>
</organism>
<dbReference type="Proteomes" id="UP000663853">
    <property type="component" value="Unassembled WGS sequence"/>
</dbReference>
<feature type="signal peptide" evidence="2">
    <location>
        <begin position="1"/>
        <end position="20"/>
    </location>
</feature>
<evidence type="ECO:0000256" key="2">
    <source>
        <dbReference type="SAM" id="SignalP"/>
    </source>
</evidence>
<feature type="region of interest" description="Disordered" evidence="1">
    <location>
        <begin position="63"/>
        <end position="87"/>
    </location>
</feature>
<evidence type="ECO:0000313" key="4">
    <source>
        <dbReference type="Proteomes" id="UP000663853"/>
    </source>
</evidence>
<sequence length="302" mass="31530">MRFNISSFFTLAIAATAAVAQPAKRAPLSPNPPHALNKHVDLTALPPVDVSPITNAKRFARGLPPLPVKRRPHRGGPHKDGAYHQEGTRVEAVPRAEPSSTPSTNTKCNILAKAGDTTLGYISATFNDFGEYGTPQGSQAGALEVSFPEGSTSQVGFVAANAPDAINSFPYLSAAVGYMSEGDDLGSGSSNYVAITGNSGPMPAGSPPSNSTSNSYSTRTELAANSETAIWTYDPSTQNIQAVWVNTDGKSVPTTFVYFVDTETENGGGNTFLATADLGAFQGLFDCTDTCRAVTFTCVPPA</sequence>
<dbReference type="EMBL" id="CAJMXA010000335">
    <property type="protein sequence ID" value="CAE6426572.1"/>
    <property type="molecule type" value="Genomic_DNA"/>
</dbReference>
<comment type="caution">
    <text evidence="3">The sequence shown here is derived from an EMBL/GenBank/DDBJ whole genome shotgun (WGS) entry which is preliminary data.</text>
</comment>
<keyword evidence="2" id="KW-0732">Signal</keyword>
<protein>
    <submittedName>
        <fullName evidence="3">Uncharacterized protein</fullName>
    </submittedName>
</protein>
<feature type="compositionally biased region" description="Basic and acidic residues" evidence="1">
    <location>
        <begin position="77"/>
        <end position="87"/>
    </location>
</feature>
<name>A0A8H2XJ66_9AGAM</name>
<gene>
    <name evidence="3" type="ORF">RDB_LOCUS18827</name>
</gene>
<reference evidence="3" key="1">
    <citation type="submission" date="2021-01" db="EMBL/GenBank/DDBJ databases">
        <authorList>
            <person name="Kaushik A."/>
        </authorList>
    </citation>
    <scope>NUCLEOTIDE SEQUENCE</scope>
    <source>
        <strain evidence="3">AG6-10EEA</strain>
    </source>
</reference>
<evidence type="ECO:0000256" key="1">
    <source>
        <dbReference type="SAM" id="MobiDB-lite"/>
    </source>
</evidence>
<proteinExistence type="predicted"/>
<feature type="chain" id="PRO_5034247851" evidence="2">
    <location>
        <begin position="21"/>
        <end position="302"/>
    </location>
</feature>
<evidence type="ECO:0000313" key="3">
    <source>
        <dbReference type="EMBL" id="CAE6426572.1"/>
    </source>
</evidence>
<accession>A0A8H2XJ66</accession>